<name>A0A8J7FCH9_9GAMM</name>
<dbReference type="PANTHER" id="PTHR43269">
    <property type="entry name" value="SODIUM/PROTON ANTIPORTER 1-RELATED"/>
    <property type="match status" value="1"/>
</dbReference>
<dbReference type="PANTHER" id="PTHR43269:SF2">
    <property type="entry name" value="SODIUM_PROTON ANTIPORTER 1-RELATED"/>
    <property type="match status" value="1"/>
</dbReference>
<keyword evidence="14" id="KW-1185">Reference proteome</keyword>
<keyword evidence="9" id="KW-0739">Sodium transport</keyword>
<feature type="transmembrane region" description="Helical" evidence="11">
    <location>
        <begin position="319"/>
        <end position="341"/>
    </location>
</feature>
<dbReference type="InterPro" id="IPR045016">
    <property type="entry name" value="NhaD-like"/>
</dbReference>
<comment type="subcellular location">
    <subcellularLocation>
        <location evidence="1">Membrane</location>
        <topology evidence="1">Multi-pass membrane protein</topology>
    </subcellularLocation>
</comment>
<keyword evidence="3" id="KW-0050">Antiport</keyword>
<keyword evidence="5 11" id="KW-1133">Transmembrane helix</keyword>
<feature type="transmembrane region" description="Helical" evidence="11">
    <location>
        <begin position="61"/>
        <end position="81"/>
    </location>
</feature>
<keyword evidence="4 11" id="KW-0812">Transmembrane</keyword>
<evidence type="ECO:0000256" key="8">
    <source>
        <dbReference type="ARBA" id="ARBA00023136"/>
    </source>
</evidence>
<dbReference type="GO" id="GO:0006814">
    <property type="term" value="P:sodium ion transport"/>
    <property type="evidence" value="ECO:0007669"/>
    <property type="project" value="UniProtKB-KW"/>
</dbReference>
<comment type="caution">
    <text evidence="13">The sequence shown here is derived from an EMBL/GenBank/DDBJ whole genome shotgun (WGS) entry which is preliminary data.</text>
</comment>
<keyword evidence="7" id="KW-0406">Ion transport</keyword>
<feature type="transmembrane region" description="Helical" evidence="11">
    <location>
        <begin position="277"/>
        <end position="299"/>
    </location>
</feature>
<dbReference type="NCBIfam" id="NF038006">
    <property type="entry name" value="NhaD_1"/>
    <property type="match status" value="2"/>
</dbReference>
<gene>
    <name evidence="13" type="primary">nhaD</name>
    <name evidence="13" type="ORF">IOQ59_17260</name>
</gene>
<evidence type="ECO:0000256" key="7">
    <source>
        <dbReference type="ARBA" id="ARBA00023065"/>
    </source>
</evidence>
<accession>A0A8J7FCH9</accession>
<keyword evidence="8 11" id="KW-0472">Membrane</keyword>
<dbReference type="InterPro" id="IPR004680">
    <property type="entry name" value="Cit_transptr-like_dom"/>
</dbReference>
<evidence type="ECO:0000256" key="5">
    <source>
        <dbReference type="ARBA" id="ARBA00022989"/>
    </source>
</evidence>
<feature type="transmembrane region" description="Helical" evidence="11">
    <location>
        <begin position="29"/>
        <end position="49"/>
    </location>
</feature>
<evidence type="ECO:0000256" key="9">
    <source>
        <dbReference type="ARBA" id="ARBA00023201"/>
    </source>
</evidence>
<proteinExistence type="inferred from homology"/>
<reference evidence="13" key="1">
    <citation type="submission" date="2020-10" db="EMBL/GenBank/DDBJ databases">
        <title>Bacterium isolated from coastal waters sediment.</title>
        <authorList>
            <person name="Chen R.-J."/>
            <person name="Lu D.-C."/>
            <person name="Zhu K.-L."/>
            <person name="Du Z.-J."/>
        </authorList>
    </citation>
    <scope>NUCLEOTIDE SEQUENCE</scope>
    <source>
        <strain evidence="13">N1Y112</strain>
    </source>
</reference>
<feature type="transmembrane region" description="Helical" evidence="11">
    <location>
        <begin position="247"/>
        <end position="265"/>
    </location>
</feature>
<feature type="transmembrane region" description="Helical" evidence="11">
    <location>
        <begin position="391"/>
        <end position="413"/>
    </location>
</feature>
<evidence type="ECO:0000259" key="12">
    <source>
        <dbReference type="Pfam" id="PF03600"/>
    </source>
</evidence>
<dbReference type="GO" id="GO:0016020">
    <property type="term" value="C:membrane"/>
    <property type="evidence" value="ECO:0007669"/>
    <property type="project" value="UniProtKB-SubCell"/>
</dbReference>
<dbReference type="Proteomes" id="UP000640333">
    <property type="component" value="Unassembled WGS sequence"/>
</dbReference>
<feature type="transmembrane region" description="Helical" evidence="11">
    <location>
        <begin position="353"/>
        <end position="376"/>
    </location>
</feature>
<evidence type="ECO:0000256" key="1">
    <source>
        <dbReference type="ARBA" id="ARBA00004141"/>
    </source>
</evidence>
<evidence type="ECO:0000256" key="2">
    <source>
        <dbReference type="ARBA" id="ARBA00022448"/>
    </source>
</evidence>
<evidence type="ECO:0000313" key="14">
    <source>
        <dbReference type="Proteomes" id="UP000640333"/>
    </source>
</evidence>
<dbReference type="RefSeq" id="WP_193954706.1">
    <property type="nucleotide sequence ID" value="NZ_JADEYS010000021.1"/>
</dbReference>
<evidence type="ECO:0000256" key="3">
    <source>
        <dbReference type="ARBA" id="ARBA00022449"/>
    </source>
</evidence>
<sequence length="414" mass="45654">MHTLLLSLIALAFVMIVIEDLVHINKAKSTLFIGTLVWILAFVFPEDGVHAQEIQHRLNENLLEIATLWLFLMAAMTYVAYLNQKGLITQLVYRMLPEQLTQRQLMGMMALLALLFSSLADNITASLIMLSLLASLDLEKKDILKFATLLVFAVNSGGVALITGDVTTLMIFLAGKVSITDLFLLVPPALVGIAVLVLCLIPGGNQTLTLPRFRRPIDGSDKIIGLLFLVTILSTLSLSVLFQVPPLLTFLFGLSVMFLVHQFLNRKTEEQHNILEYIREIEFDTLLFFLGVLLLVGMLKELSVLDQLPYLYEVLPTVFANYLVGLLSALVDNVPLTAAILKSGVVMDKSEWLGLTYATGVGGSILVIGSAAGVIAMSKLSELTFISYLRFFHWLLVAYTAGYLAVLFIGNMLN</sequence>
<dbReference type="Pfam" id="PF03600">
    <property type="entry name" value="CitMHS"/>
    <property type="match status" value="1"/>
</dbReference>
<dbReference type="GO" id="GO:0015297">
    <property type="term" value="F:antiporter activity"/>
    <property type="evidence" value="ECO:0007669"/>
    <property type="project" value="UniProtKB-KW"/>
</dbReference>
<keyword evidence="2" id="KW-0813">Transport</keyword>
<organism evidence="13 14">
    <name type="scientific">Pontibacterium sinense</name>
    <dbReference type="NCBI Taxonomy" id="2781979"/>
    <lineage>
        <taxon>Bacteria</taxon>
        <taxon>Pseudomonadati</taxon>
        <taxon>Pseudomonadota</taxon>
        <taxon>Gammaproteobacteria</taxon>
        <taxon>Oceanospirillales</taxon>
        <taxon>Oceanospirillaceae</taxon>
        <taxon>Pontibacterium</taxon>
    </lineage>
</organism>
<evidence type="ECO:0000313" key="13">
    <source>
        <dbReference type="EMBL" id="MBE9399010.1"/>
    </source>
</evidence>
<evidence type="ECO:0000256" key="11">
    <source>
        <dbReference type="SAM" id="Phobius"/>
    </source>
</evidence>
<feature type="transmembrane region" description="Helical" evidence="11">
    <location>
        <begin position="182"/>
        <end position="202"/>
    </location>
</feature>
<dbReference type="EMBL" id="JADEYS010000021">
    <property type="protein sequence ID" value="MBE9399010.1"/>
    <property type="molecule type" value="Genomic_DNA"/>
</dbReference>
<feature type="transmembrane region" description="Helical" evidence="11">
    <location>
        <begin position="105"/>
        <end position="136"/>
    </location>
</feature>
<keyword evidence="6" id="KW-0915">Sodium</keyword>
<evidence type="ECO:0000256" key="10">
    <source>
        <dbReference type="ARBA" id="ARBA00025753"/>
    </source>
</evidence>
<dbReference type="AlphaFoldDB" id="A0A8J7FCH9"/>
<protein>
    <submittedName>
        <fullName evidence="13">Sodium:proton antiporter NhaD</fullName>
    </submittedName>
</protein>
<feature type="domain" description="Citrate transporter-like" evidence="12">
    <location>
        <begin position="13"/>
        <end position="343"/>
    </location>
</feature>
<evidence type="ECO:0000256" key="6">
    <source>
        <dbReference type="ARBA" id="ARBA00023053"/>
    </source>
</evidence>
<comment type="similarity">
    <text evidence="10">Belongs to the NhaD Na(+)/H(+) (TC 2.A.62) antiporter family.</text>
</comment>
<evidence type="ECO:0000256" key="4">
    <source>
        <dbReference type="ARBA" id="ARBA00022692"/>
    </source>
</evidence>